<dbReference type="AlphaFoldDB" id="A0A4U0ZMH1"/>
<dbReference type="NCBIfam" id="TIGR03784">
    <property type="entry name" value="marine_sortase"/>
    <property type="match status" value="1"/>
</dbReference>
<sequence>MFKPKVLISLLLIAAATVGFSNAAWITLKAELAQVLIKKAWSETLQSGAEVKPWQWADTWPVGRIMHPDSNTDLYILEGAQGNALAFGPGRHINAGELGSETSVIGGHKDTHFAFLKKVNIGDALQLQTRDGVWHPYRISAKRVVDTHKQALNVQLNQKRLYLVTCYPFHTIAQDNHLRLVVELKPS</sequence>
<dbReference type="InterPro" id="IPR022445">
    <property type="entry name" value="Sortase_proteobact_type"/>
</dbReference>
<dbReference type="Proteomes" id="UP000305471">
    <property type="component" value="Unassembled WGS sequence"/>
</dbReference>
<evidence type="ECO:0000256" key="1">
    <source>
        <dbReference type="ARBA" id="ARBA00022801"/>
    </source>
</evidence>
<accession>A0A4U0ZMH1</accession>
<dbReference type="InterPro" id="IPR041999">
    <property type="entry name" value="Sortase_D_1"/>
</dbReference>
<evidence type="ECO:0000313" key="3">
    <source>
        <dbReference type="EMBL" id="TKB03392.1"/>
    </source>
</evidence>
<dbReference type="OrthoDB" id="9790661at2"/>
<name>A0A4U0ZMH1_9ALTE</name>
<dbReference type="NCBIfam" id="TIGR01076">
    <property type="entry name" value="sortase_fam"/>
    <property type="match status" value="1"/>
</dbReference>
<dbReference type="CDD" id="cd05828">
    <property type="entry name" value="Sortase_D_1"/>
    <property type="match status" value="1"/>
</dbReference>
<dbReference type="GO" id="GO:0016787">
    <property type="term" value="F:hydrolase activity"/>
    <property type="evidence" value="ECO:0007669"/>
    <property type="project" value="UniProtKB-KW"/>
</dbReference>
<evidence type="ECO:0000313" key="4">
    <source>
        <dbReference type="Proteomes" id="UP000305471"/>
    </source>
</evidence>
<organism evidence="3 4">
    <name type="scientific">Alteromonas portus</name>
    <dbReference type="NCBI Taxonomy" id="2565549"/>
    <lineage>
        <taxon>Bacteria</taxon>
        <taxon>Pseudomonadati</taxon>
        <taxon>Pseudomonadota</taxon>
        <taxon>Gammaproteobacteria</taxon>
        <taxon>Alteromonadales</taxon>
        <taxon>Alteromonadaceae</taxon>
        <taxon>Alteromonas/Salinimonas group</taxon>
        <taxon>Alteromonas</taxon>
    </lineage>
</organism>
<feature type="signal peptide" evidence="2">
    <location>
        <begin position="1"/>
        <end position="23"/>
    </location>
</feature>
<dbReference type="InterPro" id="IPR005754">
    <property type="entry name" value="Sortase"/>
</dbReference>
<keyword evidence="2" id="KW-0732">Signal</keyword>
<dbReference type="SUPFAM" id="SSF63817">
    <property type="entry name" value="Sortase"/>
    <property type="match status" value="1"/>
</dbReference>
<comment type="caution">
    <text evidence="3">The sequence shown here is derived from an EMBL/GenBank/DDBJ whole genome shotgun (WGS) entry which is preliminary data.</text>
</comment>
<reference evidence="3 4" key="1">
    <citation type="submission" date="2019-04" db="EMBL/GenBank/DDBJ databases">
        <title>Alteromonas portus sp. nov., an alginate lyase-excreting marine bacterium.</title>
        <authorList>
            <person name="Huang H."/>
            <person name="Mo K."/>
            <person name="Bao S."/>
        </authorList>
    </citation>
    <scope>NUCLEOTIDE SEQUENCE [LARGE SCALE GENOMIC DNA]</scope>
    <source>
        <strain evidence="3 4">HB161718</strain>
    </source>
</reference>
<evidence type="ECO:0000256" key="2">
    <source>
        <dbReference type="SAM" id="SignalP"/>
    </source>
</evidence>
<dbReference type="InterPro" id="IPR023365">
    <property type="entry name" value="Sortase_dom-sf"/>
</dbReference>
<gene>
    <name evidence="3" type="ORF">E5672_10150</name>
</gene>
<protein>
    <submittedName>
        <fullName evidence="3">Class GN sortase</fullName>
        <ecNumber evidence="3">3.4.22.-</ecNumber>
    </submittedName>
</protein>
<dbReference type="EC" id="3.4.22.-" evidence="3"/>
<dbReference type="RefSeq" id="WP_136782086.1">
    <property type="nucleotide sequence ID" value="NZ_SWCO01000005.1"/>
</dbReference>
<proteinExistence type="predicted"/>
<dbReference type="Pfam" id="PF04203">
    <property type="entry name" value="Sortase"/>
    <property type="match status" value="1"/>
</dbReference>
<keyword evidence="4" id="KW-1185">Reference proteome</keyword>
<feature type="chain" id="PRO_5020542149" evidence="2">
    <location>
        <begin position="24"/>
        <end position="187"/>
    </location>
</feature>
<dbReference type="EMBL" id="SWCO01000005">
    <property type="protein sequence ID" value="TKB03392.1"/>
    <property type="molecule type" value="Genomic_DNA"/>
</dbReference>
<dbReference type="Gene3D" id="2.40.260.10">
    <property type="entry name" value="Sortase"/>
    <property type="match status" value="1"/>
</dbReference>
<keyword evidence="1 3" id="KW-0378">Hydrolase</keyword>